<feature type="compositionally biased region" description="Basic and acidic residues" evidence="1">
    <location>
        <begin position="755"/>
        <end position="767"/>
    </location>
</feature>
<dbReference type="SMART" id="SM00219">
    <property type="entry name" value="TyrKc"/>
    <property type="match status" value="1"/>
</dbReference>
<evidence type="ECO:0000256" key="1">
    <source>
        <dbReference type="SAM" id="MobiDB-lite"/>
    </source>
</evidence>
<dbReference type="SMART" id="SM00671">
    <property type="entry name" value="SEL1"/>
    <property type="match status" value="8"/>
</dbReference>
<dbReference type="GO" id="GO:0004713">
    <property type="term" value="F:protein tyrosine kinase activity"/>
    <property type="evidence" value="ECO:0007669"/>
    <property type="project" value="InterPro"/>
</dbReference>
<dbReference type="PANTHER" id="PTHR43628">
    <property type="entry name" value="ACTIVATOR OF C KINASE PROTEIN 1-RELATED"/>
    <property type="match status" value="1"/>
</dbReference>
<protein>
    <recommendedName>
        <fullName evidence="2">Protein kinase domain-containing protein</fullName>
    </recommendedName>
</protein>
<feature type="region of interest" description="Disordered" evidence="1">
    <location>
        <begin position="735"/>
        <end position="774"/>
    </location>
</feature>
<proteinExistence type="predicted"/>
<dbReference type="InterPro" id="IPR052945">
    <property type="entry name" value="Mitotic_Regulator"/>
</dbReference>
<dbReference type="GO" id="GO:0005524">
    <property type="term" value="F:ATP binding"/>
    <property type="evidence" value="ECO:0007669"/>
    <property type="project" value="InterPro"/>
</dbReference>
<accession>A0A7S4DWI6</accession>
<dbReference type="Pfam" id="PF08238">
    <property type="entry name" value="Sel1"/>
    <property type="match status" value="8"/>
</dbReference>
<dbReference type="EMBL" id="HBIV01038486">
    <property type="protein sequence ID" value="CAE0675563.1"/>
    <property type="molecule type" value="Transcribed_RNA"/>
</dbReference>
<dbReference type="InterPro" id="IPR000719">
    <property type="entry name" value="Prot_kinase_dom"/>
</dbReference>
<dbReference type="AlphaFoldDB" id="A0A7S4DWI6"/>
<dbReference type="InterPro" id="IPR006597">
    <property type="entry name" value="Sel1-like"/>
</dbReference>
<dbReference type="PANTHER" id="PTHR43628:SF1">
    <property type="entry name" value="CHITIN SYNTHASE REGULATORY FACTOR 2-RELATED"/>
    <property type="match status" value="1"/>
</dbReference>
<dbReference type="InterPro" id="IPR001245">
    <property type="entry name" value="Ser-Thr/Tyr_kinase_cat_dom"/>
</dbReference>
<dbReference type="SUPFAM" id="SSF56112">
    <property type="entry name" value="Protein kinase-like (PK-like)"/>
    <property type="match status" value="1"/>
</dbReference>
<dbReference type="SUPFAM" id="SSF81901">
    <property type="entry name" value="HCP-like"/>
    <property type="match status" value="1"/>
</dbReference>
<dbReference type="Gene3D" id="1.25.40.10">
    <property type="entry name" value="Tetratricopeptide repeat domain"/>
    <property type="match status" value="2"/>
</dbReference>
<dbReference type="Pfam" id="PF07714">
    <property type="entry name" value="PK_Tyr_Ser-Thr"/>
    <property type="match status" value="1"/>
</dbReference>
<organism evidence="3">
    <name type="scientific">Lotharella globosa</name>
    <dbReference type="NCBI Taxonomy" id="91324"/>
    <lineage>
        <taxon>Eukaryota</taxon>
        <taxon>Sar</taxon>
        <taxon>Rhizaria</taxon>
        <taxon>Cercozoa</taxon>
        <taxon>Chlorarachniophyceae</taxon>
        <taxon>Lotharella</taxon>
    </lineage>
</organism>
<dbReference type="PRINTS" id="PR00109">
    <property type="entry name" value="TYRKINASE"/>
</dbReference>
<gene>
    <name evidence="3" type="ORF">LGLO00237_LOCUS27340</name>
</gene>
<evidence type="ECO:0000259" key="2">
    <source>
        <dbReference type="PROSITE" id="PS50011"/>
    </source>
</evidence>
<dbReference type="InterPro" id="IPR020635">
    <property type="entry name" value="Tyr_kinase_cat_dom"/>
</dbReference>
<evidence type="ECO:0000313" key="3">
    <source>
        <dbReference type="EMBL" id="CAE0675563.1"/>
    </source>
</evidence>
<dbReference type="InterPro" id="IPR011990">
    <property type="entry name" value="TPR-like_helical_dom_sf"/>
</dbReference>
<dbReference type="InterPro" id="IPR011009">
    <property type="entry name" value="Kinase-like_dom_sf"/>
</dbReference>
<feature type="domain" description="Protein kinase" evidence="2">
    <location>
        <begin position="102"/>
        <end position="380"/>
    </location>
</feature>
<name>A0A7S4DWI6_9EUKA</name>
<sequence>MASKAKDRTGEPLARTHVEIIEGNHLAAGRDILSRKKRPPVISEDVMKKIAETRYPNTQRVKRAYSEVLECVAGGMLPYIQSSRDSPRYGDASGFVVDSREVTVLHKLWEGKFATTHKALVNTGTTPRSVAIKIQRPRINAKEYKKEMQLLMRASGQLNIMGLVGVAVSDKGDVGFLTELCELGSLDEIHGSHDLTKPKAFWRIVRGLFLALAHLQARSMVHRDVACRNILLNHKLVPKLTGFRYARRVGDGSVSASASVRIGSDEDLTWGWLAPESLREERFTHKSDTWAAGVTVWEILHRGKEPYSDVKAEGRLYVQDKIRMIKDGRLRLQFNSKELSPEQATKYSKLLSACLTFDPIQRPDAYDILETLVPGGPDALDCDGSPEIKAECKRRHRGRRAEVHRKFEEGYDFYVGSNWKRRSQTTAKFLISQAVLLGSLAAQGFCFQEGICGHKADRQKAINLYEKASASDERAALTLLGEALFNEEAHQSHANEEALSLFTAAAALGHPAAHRGLGKWHETVGMDYEAATEWYRTAATQGDSAAQYRLGVCYFEGIGVAKDEKEAVNWFRMAAEQGNVDAQCNLGDFYFNGLGVAPDENKAFEWYLKAAAQGDACGQCGLGFYYSNGRGVGKDEKQAAEWYRRAAEQGDADAQFRLGCCYDNGLGVGRDEKEAAAWYLKAAKQGDPRAEFSAGLCYERGSGVAKDRAKAIEWYRKAADQGDNIAQRNLQALVQQEGQQEGASSRPRKTWPPRGDNEYESEMREETSESDVII</sequence>
<reference evidence="3" key="1">
    <citation type="submission" date="2021-01" db="EMBL/GenBank/DDBJ databases">
        <authorList>
            <person name="Corre E."/>
            <person name="Pelletier E."/>
            <person name="Niang G."/>
            <person name="Scheremetjew M."/>
            <person name="Finn R."/>
            <person name="Kale V."/>
            <person name="Holt S."/>
            <person name="Cochrane G."/>
            <person name="Meng A."/>
            <person name="Brown T."/>
            <person name="Cohen L."/>
        </authorList>
    </citation>
    <scope>NUCLEOTIDE SEQUENCE</scope>
    <source>
        <strain evidence="3">CCCM811</strain>
    </source>
</reference>
<dbReference type="PROSITE" id="PS00109">
    <property type="entry name" value="PROTEIN_KINASE_TYR"/>
    <property type="match status" value="1"/>
</dbReference>
<dbReference type="Gene3D" id="1.10.510.10">
    <property type="entry name" value="Transferase(Phosphotransferase) domain 1"/>
    <property type="match status" value="1"/>
</dbReference>
<dbReference type="InterPro" id="IPR008266">
    <property type="entry name" value="Tyr_kinase_AS"/>
</dbReference>
<dbReference type="PROSITE" id="PS50011">
    <property type="entry name" value="PROTEIN_KINASE_DOM"/>
    <property type="match status" value="1"/>
</dbReference>